<keyword evidence="2" id="KW-0472">Membrane</keyword>
<dbReference type="NCBIfam" id="TIGR01167">
    <property type="entry name" value="LPXTG_anchor"/>
    <property type="match status" value="1"/>
</dbReference>
<feature type="chain" id="PRO_5038766803" description="Gram-positive cocci surface proteins LPxTG domain-containing protein" evidence="3">
    <location>
        <begin position="30"/>
        <end position="349"/>
    </location>
</feature>
<evidence type="ECO:0000256" key="3">
    <source>
        <dbReference type="SAM" id="SignalP"/>
    </source>
</evidence>
<dbReference type="Proteomes" id="UP000638313">
    <property type="component" value="Unassembled WGS sequence"/>
</dbReference>
<evidence type="ECO:0000313" key="4">
    <source>
        <dbReference type="EMBL" id="GHF48001.1"/>
    </source>
</evidence>
<dbReference type="AlphaFoldDB" id="A0A919B551"/>
<dbReference type="NCBIfam" id="NF041528">
    <property type="entry name" value="strep_LAETG"/>
    <property type="match status" value="1"/>
</dbReference>
<dbReference type="RefSeq" id="WP_190130201.1">
    <property type="nucleotide sequence ID" value="NZ_BNBD01000005.1"/>
</dbReference>
<evidence type="ECO:0008006" key="6">
    <source>
        <dbReference type="Google" id="ProtNLM"/>
    </source>
</evidence>
<evidence type="ECO:0000256" key="2">
    <source>
        <dbReference type="SAM" id="Phobius"/>
    </source>
</evidence>
<protein>
    <recommendedName>
        <fullName evidence="6">Gram-positive cocci surface proteins LPxTG domain-containing protein</fullName>
    </recommendedName>
</protein>
<reference evidence="4" key="1">
    <citation type="journal article" date="2014" name="Int. J. Syst. Evol. Microbiol.">
        <title>Complete genome sequence of Corynebacterium casei LMG S-19264T (=DSM 44701T), isolated from a smear-ripened cheese.</title>
        <authorList>
            <consortium name="US DOE Joint Genome Institute (JGI-PGF)"/>
            <person name="Walter F."/>
            <person name="Albersmeier A."/>
            <person name="Kalinowski J."/>
            <person name="Ruckert C."/>
        </authorList>
    </citation>
    <scope>NUCLEOTIDE SEQUENCE</scope>
    <source>
        <strain evidence="4">JCM 4059</strain>
    </source>
</reference>
<dbReference type="EMBL" id="BNBD01000005">
    <property type="protein sequence ID" value="GHF48001.1"/>
    <property type="molecule type" value="Genomic_DNA"/>
</dbReference>
<sequence length="349" mass="35647">MKLHRALAAAAVTAVVGPLALFAAPSASAANAADGQPAPAFTGGVVGNGQHPQPPTQEPSSAKPSPAAPGSASASPAPSAKPTQEPGKGTASPSASPSPVRTRPTFCSPIFDVDRGKTGLRGLPSRIVAGSGWHEFTYRVTNVAKLKVMETDLNIALGTADPKLQDVAELAVTVEWYNPVTHAWKPVEGVGADFMASEDFATVKNLKPGEYADARMRIKAGEKAKAGTGYFFTNGYTWAEDDKCGFDEISQFDFSVLPAGSKPGKVDDAKGRTGSSDEAKKQQQKQHDKVGQKPAGGDGKLAEVPVSGKLAETGSSSMLPAAAGIGGAAVVAGAAAVFVVRRRKAGSAG</sequence>
<feature type="compositionally biased region" description="Basic and acidic residues" evidence="1">
    <location>
        <begin position="264"/>
        <end position="291"/>
    </location>
</feature>
<evidence type="ECO:0000313" key="5">
    <source>
        <dbReference type="Proteomes" id="UP000638313"/>
    </source>
</evidence>
<reference evidence="4" key="2">
    <citation type="submission" date="2020-09" db="EMBL/GenBank/DDBJ databases">
        <authorList>
            <person name="Sun Q."/>
            <person name="Ohkuma M."/>
        </authorList>
    </citation>
    <scope>NUCLEOTIDE SEQUENCE</scope>
    <source>
        <strain evidence="4">JCM 4059</strain>
    </source>
</reference>
<proteinExistence type="predicted"/>
<organism evidence="4 5">
    <name type="scientific">Streptomyces mashuensis</name>
    <dbReference type="NCBI Taxonomy" id="33904"/>
    <lineage>
        <taxon>Bacteria</taxon>
        <taxon>Bacillati</taxon>
        <taxon>Actinomycetota</taxon>
        <taxon>Actinomycetes</taxon>
        <taxon>Kitasatosporales</taxon>
        <taxon>Streptomycetaceae</taxon>
        <taxon>Streptomyces</taxon>
    </lineage>
</organism>
<feature type="transmembrane region" description="Helical" evidence="2">
    <location>
        <begin position="318"/>
        <end position="340"/>
    </location>
</feature>
<feature type="signal peptide" evidence="3">
    <location>
        <begin position="1"/>
        <end position="29"/>
    </location>
</feature>
<keyword evidence="2" id="KW-1133">Transmembrane helix</keyword>
<accession>A0A919B551</accession>
<gene>
    <name evidence="4" type="ORF">GCM10010218_31820</name>
</gene>
<keyword evidence="5" id="KW-1185">Reference proteome</keyword>
<name>A0A919B551_9ACTN</name>
<feature type="region of interest" description="Disordered" evidence="1">
    <location>
        <begin position="40"/>
        <end position="108"/>
    </location>
</feature>
<evidence type="ECO:0000256" key="1">
    <source>
        <dbReference type="SAM" id="MobiDB-lite"/>
    </source>
</evidence>
<keyword evidence="3" id="KW-0732">Signal</keyword>
<keyword evidence="2" id="KW-0812">Transmembrane</keyword>
<feature type="compositionally biased region" description="Low complexity" evidence="1">
    <location>
        <begin position="59"/>
        <end position="82"/>
    </location>
</feature>
<feature type="region of interest" description="Disordered" evidence="1">
    <location>
        <begin position="262"/>
        <end position="300"/>
    </location>
</feature>
<comment type="caution">
    <text evidence="4">The sequence shown here is derived from an EMBL/GenBank/DDBJ whole genome shotgun (WGS) entry which is preliminary data.</text>
</comment>